<proteinExistence type="predicted"/>
<sequence>MHQPQKGHMEAVMRIIRYLKGTTDQGITFKENKQLEIKGFTNADWGGAKDNRRSTAGYFTMVGGNLVTWRSKKQKVVALSSAEAEFRGIVRGITEVLWLKKLLTEFGFPPTIATEIMCDNKAAIQISENPVQHDRTKHIEIDRNFIKEKIDTGIIKLPFIRSKLQLADVLTKAVPWSHLTTCLSKLGFGNPTTQPEGECDKWEAKLSGFELSTVQPATQRHGLVLDALCGSYGYPDPAYLRSGGVSHKSDVYSFDNGDWTFLSKLVKSHYEKGTLNDIIHPGLLNQMDSQALNVFSEVAYCCLNDQRAQRPSIERVIFALEQALKHQLSRVNSERQVEGISTNYWKLS</sequence>
<name>A0A251TD26_HELAN</name>
<keyword evidence="2" id="KW-1185">Reference proteome</keyword>
<dbReference type="Gene3D" id="1.10.510.10">
    <property type="entry name" value="Transferase(Phosphotransferase) domain 1"/>
    <property type="match status" value="1"/>
</dbReference>
<organism evidence="1 2">
    <name type="scientific">Helianthus annuus</name>
    <name type="common">Common sunflower</name>
    <dbReference type="NCBI Taxonomy" id="4232"/>
    <lineage>
        <taxon>Eukaryota</taxon>
        <taxon>Viridiplantae</taxon>
        <taxon>Streptophyta</taxon>
        <taxon>Embryophyta</taxon>
        <taxon>Tracheophyta</taxon>
        <taxon>Spermatophyta</taxon>
        <taxon>Magnoliopsida</taxon>
        <taxon>eudicotyledons</taxon>
        <taxon>Gunneridae</taxon>
        <taxon>Pentapetalae</taxon>
        <taxon>asterids</taxon>
        <taxon>campanulids</taxon>
        <taxon>Asterales</taxon>
        <taxon>Asteraceae</taxon>
        <taxon>Asteroideae</taxon>
        <taxon>Heliantheae alliance</taxon>
        <taxon>Heliantheae</taxon>
        <taxon>Helianthus</taxon>
    </lineage>
</organism>
<evidence type="ECO:0008006" key="3">
    <source>
        <dbReference type="Google" id="ProtNLM"/>
    </source>
</evidence>
<gene>
    <name evidence="1" type="ORF">HannXRQ_Chr11g0347751</name>
</gene>
<evidence type="ECO:0000313" key="1">
    <source>
        <dbReference type="EMBL" id="OTG08978.1"/>
    </source>
</evidence>
<accession>A0A251TD26</accession>
<dbReference type="InterPro" id="IPR011009">
    <property type="entry name" value="Kinase-like_dom_sf"/>
</dbReference>
<dbReference type="InParanoid" id="A0A251TD26"/>
<dbReference type="PANTHER" id="PTHR11439">
    <property type="entry name" value="GAG-POL-RELATED RETROTRANSPOSON"/>
    <property type="match status" value="1"/>
</dbReference>
<dbReference type="AlphaFoldDB" id="A0A251TD26"/>
<reference evidence="2" key="1">
    <citation type="journal article" date="2017" name="Nature">
        <title>The sunflower genome provides insights into oil metabolism, flowering and Asterid evolution.</title>
        <authorList>
            <person name="Badouin H."/>
            <person name="Gouzy J."/>
            <person name="Grassa C.J."/>
            <person name="Murat F."/>
            <person name="Staton S.E."/>
            <person name="Cottret L."/>
            <person name="Lelandais-Briere C."/>
            <person name="Owens G.L."/>
            <person name="Carrere S."/>
            <person name="Mayjonade B."/>
            <person name="Legrand L."/>
            <person name="Gill N."/>
            <person name="Kane N.C."/>
            <person name="Bowers J.E."/>
            <person name="Hubner S."/>
            <person name="Bellec A."/>
            <person name="Berard A."/>
            <person name="Berges H."/>
            <person name="Blanchet N."/>
            <person name="Boniface M.C."/>
            <person name="Brunel D."/>
            <person name="Catrice O."/>
            <person name="Chaidir N."/>
            <person name="Claudel C."/>
            <person name="Donnadieu C."/>
            <person name="Faraut T."/>
            <person name="Fievet G."/>
            <person name="Helmstetter N."/>
            <person name="King M."/>
            <person name="Knapp S.J."/>
            <person name="Lai Z."/>
            <person name="Le Paslier M.C."/>
            <person name="Lippi Y."/>
            <person name="Lorenzon L."/>
            <person name="Mandel J.R."/>
            <person name="Marage G."/>
            <person name="Marchand G."/>
            <person name="Marquand E."/>
            <person name="Bret-Mestries E."/>
            <person name="Morien E."/>
            <person name="Nambeesan S."/>
            <person name="Nguyen T."/>
            <person name="Pegot-Espagnet P."/>
            <person name="Pouilly N."/>
            <person name="Raftis F."/>
            <person name="Sallet E."/>
            <person name="Schiex T."/>
            <person name="Thomas J."/>
            <person name="Vandecasteele C."/>
            <person name="Vares D."/>
            <person name="Vear F."/>
            <person name="Vautrin S."/>
            <person name="Crespi M."/>
            <person name="Mangin B."/>
            <person name="Burke J.M."/>
            <person name="Salse J."/>
            <person name="Munos S."/>
            <person name="Vincourt P."/>
            <person name="Rieseberg L.H."/>
            <person name="Langlade N.B."/>
        </authorList>
    </citation>
    <scope>NUCLEOTIDE SEQUENCE [LARGE SCALE GENOMIC DNA]</scope>
    <source>
        <strain evidence="2">cv. SF193</strain>
    </source>
</reference>
<protein>
    <recommendedName>
        <fullName evidence="3">Protein kinase domain-containing protein</fullName>
    </recommendedName>
</protein>
<dbReference type="PANTHER" id="PTHR11439:SF467">
    <property type="entry name" value="INTEGRASE CATALYTIC DOMAIN-CONTAINING PROTEIN"/>
    <property type="match status" value="1"/>
</dbReference>
<dbReference type="Proteomes" id="UP000215914">
    <property type="component" value="Chromosome 11"/>
</dbReference>
<dbReference type="STRING" id="4232.A0A251TD26"/>
<evidence type="ECO:0000313" key="2">
    <source>
        <dbReference type="Proteomes" id="UP000215914"/>
    </source>
</evidence>
<dbReference type="CDD" id="cd09272">
    <property type="entry name" value="RNase_HI_RT_Ty1"/>
    <property type="match status" value="1"/>
</dbReference>
<dbReference type="SUPFAM" id="SSF56112">
    <property type="entry name" value="Protein kinase-like (PK-like)"/>
    <property type="match status" value="1"/>
</dbReference>
<dbReference type="EMBL" id="CM007900">
    <property type="protein sequence ID" value="OTG08978.1"/>
    <property type="molecule type" value="Genomic_DNA"/>
</dbReference>